<accession>A0A1D8S782</accession>
<dbReference type="KEGG" id="halh:HTSR_2045"/>
<feature type="domain" description="DUF8151" evidence="2">
    <location>
        <begin position="1"/>
        <end position="78"/>
    </location>
</feature>
<keyword evidence="1" id="KW-0472">Membrane</keyword>
<dbReference type="EMBL" id="CP016804">
    <property type="protein sequence ID" value="APE96548.1"/>
    <property type="molecule type" value="Genomic_DNA"/>
</dbReference>
<evidence type="ECO:0000313" key="4">
    <source>
        <dbReference type="EMBL" id="APE96548.1"/>
    </source>
</evidence>
<organism evidence="3 5">
    <name type="scientific">Halodesulfurarchaeum formicicum</name>
    <dbReference type="NCBI Taxonomy" id="1873524"/>
    <lineage>
        <taxon>Archaea</taxon>
        <taxon>Methanobacteriati</taxon>
        <taxon>Methanobacteriota</taxon>
        <taxon>Stenosarchaea group</taxon>
        <taxon>Halobacteria</taxon>
        <taxon>Halobacteriales</taxon>
        <taxon>Halobacteriaceae</taxon>
        <taxon>Halodesulfurarchaeum</taxon>
    </lineage>
</organism>
<dbReference type="AlphaFoldDB" id="A0A1D8S782"/>
<dbReference type="STRING" id="1873524.HSR6_2121"/>
<dbReference type="Proteomes" id="UP000185608">
    <property type="component" value="Chromosome"/>
</dbReference>
<gene>
    <name evidence="4" type="ORF">HSR6_2121</name>
    <name evidence="3" type="ORF">HTSR_2045</name>
</gene>
<evidence type="ECO:0000313" key="5">
    <source>
        <dbReference type="Proteomes" id="UP000185608"/>
    </source>
</evidence>
<proteinExistence type="predicted"/>
<sequence length="80" mass="8279">MNELVADFAGELVSLVAVAIGSTLFTALGLLGEQAALSNMMTGSLALGAWELFIGAWALFVGVYLLGIKQLVPRAQALLA</sequence>
<name>A0A1D8S782_9EURY</name>
<evidence type="ECO:0000313" key="6">
    <source>
        <dbReference type="Proteomes" id="UP000186165"/>
    </source>
</evidence>
<protein>
    <recommendedName>
        <fullName evidence="2">DUF8151 domain-containing protein</fullName>
    </recommendedName>
</protein>
<accession>A0A1J1AEJ3</accession>
<dbReference type="GeneID" id="30418652"/>
<dbReference type="InterPro" id="IPR058464">
    <property type="entry name" value="DUF8151"/>
</dbReference>
<dbReference type="RefSeq" id="WP_070365847.1">
    <property type="nucleotide sequence ID" value="NZ_CP016070.1"/>
</dbReference>
<dbReference type="KEGG" id="hhsr:HSR6_2121"/>
<keyword evidence="6" id="KW-1185">Reference proteome</keyword>
<reference evidence="3 5" key="1">
    <citation type="submission" date="2016-06" db="EMBL/GenBank/DDBJ databases">
        <title>Discovery of anaerobic lithoheterotrophic haloarchaeon capable of sulfur respiration by hydrogen and formate.</title>
        <authorList>
            <person name="Sorokin D.Y."/>
            <person name="Kublanov I.V."/>
            <person name="Roman P."/>
            <person name="Sinninghe Damste J.S."/>
            <person name="Golyshin P.N."/>
            <person name="Rojo D."/>
            <person name="Ciordia S."/>
            <person name="Mena Md.C."/>
            <person name="Ferrer M."/>
            <person name="Smedile F."/>
            <person name="Messina E."/>
            <person name="La Cono V."/>
            <person name="Yakimov M.M."/>
        </authorList>
    </citation>
    <scope>NUCLEOTIDE SEQUENCE [LARGE SCALE GENOMIC DNA]</scope>
    <source>
        <strain evidence="3 5">HTSR1</strain>
    </source>
</reference>
<keyword evidence="1" id="KW-0812">Transmembrane</keyword>
<evidence type="ECO:0000256" key="1">
    <source>
        <dbReference type="SAM" id="Phobius"/>
    </source>
</evidence>
<reference evidence="4" key="3">
    <citation type="journal article" date="2017" name="ISME J.">
        <title>Discovery of anaerobic lithoheterotrophic haloarchaea, ubiquitous in hypersaline habitats.</title>
        <authorList>
            <person name="Sorokin D.Y."/>
            <person name="Messina E."/>
            <person name="Smedile F."/>
            <person name="Roman P."/>
            <person name="Damste J.S.S."/>
            <person name="Ciordia S."/>
            <person name="Mena M.C."/>
            <person name="Ferrer M."/>
            <person name="Golyshin P.N."/>
            <person name="Kublanov I.V."/>
            <person name="Samarov N.I."/>
            <person name="Toshchakov S.V."/>
            <person name="La Cono V."/>
            <person name="Yakimov M.M."/>
        </authorList>
    </citation>
    <scope>NUCLEOTIDE SEQUENCE</scope>
    <source>
        <strain evidence="4">HSR6</strain>
    </source>
</reference>
<dbReference type="EMBL" id="CP016070">
    <property type="protein sequence ID" value="AOW81205.1"/>
    <property type="molecule type" value="Genomic_DNA"/>
</dbReference>
<dbReference type="Pfam" id="PF26478">
    <property type="entry name" value="DUF8151"/>
    <property type="match status" value="1"/>
</dbReference>
<evidence type="ECO:0000259" key="2">
    <source>
        <dbReference type="Pfam" id="PF26478"/>
    </source>
</evidence>
<reference evidence="6" key="2">
    <citation type="submission" date="2016-08" db="EMBL/GenBank/DDBJ databases">
        <title>Discovery of first anaerobic lithoheterotrophic haloarchae widely represented in hypersaline habitats.</title>
        <authorList>
            <person name="Sorokin D.Y."/>
            <person name="Kublanov I.V."/>
            <person name="Roman P."/>
            <person name="Sinninghe Damste J.S."/>
            <person name="Golyshin P.N."/>
            <person name="Rojo D."/>
            <person name="Ciordia S."/>
            <person name="Mena Md.C."/>
            <person name="Ferrer M."/>
            <person name="Smedile F."/>
            <person name="Messina E."/>
            <person name="La Cono V."/>
            <person name="Yakimov M.M."/>
        </authorList>
    </citation>
    <scope>NUCLEOTIDE SEQUENCE [LARGE SCALE GENOMIC DNA]</scope>
    <source>
        <strain evidence="6">HSR6</strain>
    </source>
</reference>
<keyword evidence="1" id="KW-1133">Transmembrane helix</keyword>
<feature type="transmembrane region" description="Helical" evidence="1">
    <location>
        <begin position="44"/>
        <end position="66"/>
    </location>
</feature>
<evidence type="ECO:0000313" key="3">
    <source>
        <dbReference type="EMBL" id="AOW81205.1"/>
    </source>
</evidence>
<feature type="transmembrane region" description="Helical" evidence="1">
    <location>
        <begin position="12"/>
        <end position="32"/>
    </location>
</feature>
<dbReference type="Proteomes" id="UP000186165">
    <property type="component" value="Chromosome"/>
</dbReference>